<dbReference type="Gene3D" id="2.60.40.1180">
    <property type="entry name" value="Golgi alpha-mannosidase II"/>
    <property type="match status" value="1"/>
</dbReference>
<dbReference type="InterPro" id="IPR033453">
    <property type="entry name" value="Glyco_hydro_30_TIM-barrel"/>
</dbReference>
<dbReference type="InterPro" id="IPR017853">
    <property type="entry name" value="GH"/>
</dbReference>
<dbReference type="InterPro" id="IPR033452">
    <property type="entry name" value="GH30_C"/>
</dbReference>
<organism evidence="8 9">
    <name type="scientific">Bifidobacterium favimelis</name>
    <dbReference type="NCBI Taxonomy" id="3122979"/>
    <lineage>
        <taxon>Bacteria</taxon>
        <taxon>Bacillati</taxon>
        <taxon>Actinomycetota</taxon>
        <taxon>Actinomycetes</taxon>
        <taxon>Bifidobacteriales</taxon>
        <taxon>Bifidobacteriaceae</taxon>
        <taxon>Bifidobacterium</taxon>
    </lineage>
</organism>
<dbReference type="Pfam" id="PF17189">
    <property type="entry name" value="Glyco_hydro_30C"/>
    <property type="match status" value="1"/>
</dbReference>
<dbReference type="PANTHER" id="PTHR11069">
    <property type="entry name" value="GLUCOSYLCERAMIDASE"/>
    <property type="match status" value="1"/>
</dbReference>
<dbReference type="EMBL" id="JBANBB010000001">
    <property type="protein sequence ID" value="MEK0306913.1"/>
    <property type="molecule type" value="Genomic_DNA"/>
</dbReference>
<evidence type="ECO:0000256" key="1">
    <source>
        <dbReference type="ARBA" id="ARBA00005382"/>
    </source>
</evidence>
<accession>A0ABU8ZNV0</accession>
<comment type="similarity">
    <text evidence="1 4">Belongs to the glycosyl hydrolase 30 family.</text>
</comment>
<keyword evidence="3 4" id="KW-0378">Hydrolase</keyword>
<dbReference type="RefSeq" id="WP_340469478.1">
    <property type="nucleotide sequence ID" value="NZ_JBANBB010000001.1"/>
</dbReference>
<dbReference type="SUPFAM" id="SSF51445">
    <property type="entry name" value="(Trans)glycosidases"/>
    <property type="match status" value="1"/>
</dbReference>
<dbReference type="PANTHER" id="PTHR11069:SF23">
    <property type="entry name" value="LYSOSOMAL ACID GLUCOSYLCERAMIDASE"/>
    <property type="match status" value="1"/>
</dbReference>
<evidence type="ECO:0000256" key="3">
    <source>
        <dbReference type="ARBA" id="ARBA00022801"/>
    </source>
</evidence>
<evidence type="ECO:0000256" key="2">
    <source>
        <dbReference type="ARBA" id="ARBA00022729"/>
    </source>
</evidence>
<reference evidence="8 9" key="1">
    <citation type="submission" date="2024-02" db="EMBL/GenBank/DDBJ databases">
        <title>Bifidobacterium honeyensis sp. nov., isolated from the comb honey.</title>
        <authorList>
            <person name="Liu W."/>
            <person name="Li Y."/>
        </authorList>
    </citation>
    <scope>NUCLEOTIDE SEQUENCE [LARGE SCALE GENOMIC DNA]</scope>
    <source>
        <strain evidence="8 9">IMAU50988</strain>
    </source>
</reference>
<evidence type="ECO:0000259" key="7">
    <source>
        <dbReference type="Pfam" id="PF17189"/>
    </source>
</evidence>
<keyword evidence="2" id="KW-0732">Signal</keyword>
<feature type="region of interest" description="Disordered" evidence="5">
    <location>
        <begin position="1"/>
        <end position="38"/>
    </location>
</feature>
<evidence type="ECO:0000313" key="9">
    <source>
        <dbReference type="Proteomes" id="UP001373159"/>
    </source>
</evidence>
<dbReference type="Proteomes" id="UP001373159">
    <property type="component" value="Unassembled WGS sequence"/>
</dbReference>
<gene>
    <name evidence="8" type="ORF">V8P97_05485</name>
</gene>
<dbReference type="Pfam" id="PF02055">
    <property type="entry name" value="Glyco_hydro_30"/>
    <property type="match status" value="1"/>
</dbReference>
<evidence type="ECO:0000256" key="4">
    <source>
        <dbReference type="RuleBase" id="RU361188"/>
    </source>
</evidence>
<evidence type="ECO:0000259" key="6">
    <source>
        <dbReference type="Pfam" id="PF02055"/>
    </source>
</evidence>
<proteinExistence type="inferred from homology"/>
<feature type="domain" description="Glycosyl hydrolase family 30 TIM-barrel" evidence="6">
    <location>
        <begin position="54"/>
        <end position="386"/>
    </location>
</feature>
<keyword evidence="4" id="KW-0326">Glycosidase</keyword>
<keyword evidence="9" id="KW-1185">Reference proteome</keyword>
<protein>
    <submittedName>
        <fullName evidence="8">Glycoside hydrolase family 30 beta sandwich domain-containing protein</fullName>
    </submittedName>
</protein>
<feature type="domain" description="Glycosyl hydrolase family 30 beta sandwich" evidence="7">
    <location>
        <begin position="389"/>
        <end position="430"/>
    </location>
</feature>
<evidence type="ECO:0000313" key="8">
    <source>
        <dbReference type="EMBL" id="MEK0306913.1"/>
    </source>
</evidence>
<comment type="caution">
    <text evidence="8">The sequence shown here is derived from an EMBL/GenBank/DDBJ whole genome shotgun (WGS) entry which is preliminary data.</text>
</comment>
<dbReference type="InterPro" id="IPR013780">
    <property type="entry name" value="Glyco_hydro_b"/>
</dbReference>
<dbReference type="GO" id="GO:0016787">
    <property type="term" value="F:hydrolase activity"/>
    <property type="evidence" value="ECO:0007669"/>
    <property type="project" value="UniProtKB-KW"/>
</dbReference>
<dbReference type="Gene3D" id="3.20.20.80">
    <property type="entry name" value="Glycosidases"/>
    <property type="match status" value="1"/>
</dbReference>
<dbReference type="InterPro" id="IPR001139">
    <property type="entry name" value="Glyco_hydro_30"/>
</dbReference>
<name>A0ABU8ZNV0_9BIFI</name>
<sequence>MPVRIFRSGGPGRMMQELDPGTGPEGGHARPSSCRPPAPQVLLRTDPAVSYQEVMGFGASFTDSSAYLVAHRLPPAARRGLMDRLFDPVRGIGLSVLRNPMGACDYSRDFYTYDDQPPGREDRRLGSFSIRHDLDAILPLTRWAMRLNPELRLIASPWSPPAWMKTSGSMIGGRLRVDCLPVYADYFVRFIREYARLGVPVYAVTPQNEPLYEPGNYPGMILPADQEADFIRDHLRPALDRAGLDTRILGYDHNWDRPDYPLDLIDRAGGSLDGIAWHWYAGSPETQGLVSGLGPGCEAYVTEGSGGQWIPPFRPAFAHLMKTGIAAMRQGARCLVLWNLALDAKGGPVVPGFGTSTCRGLVTVGRRGRVDYNLDYYGLAHFSRFVRPGARRIGMDQAEGLPAVAFRNTDGSQVAVLFNDRRASLRLGVRFGPARREGGADLTLWPGTAATLVCQPDTEEET</sequence>
<evidence type="ECO:0000256" key="5">
    <source>
        <dbReference type="SAM" id="MobiDB-lite"/>
    </source>
</evidence>